<organism evidence="2 3">
    <name type="scientific">Myxococcus llanfairpwllgwyngyllgogerychwyrndrobwllllantysiliogogogochensis</name>
    <dbReference type="NCBI Taxonomy" id="2590453"/>
    <lineage>
        <taxon>Bacteria</taxon>
        <taxon>Pseudomonadati</taxon>
        <taxon>Myxococcota</taxon>
        <taxon>Myxococcia</taxon>
        <taxon>Myxococcales</taxon>
        <taxon>Cystobacterineae</taxon>
        <taxon>Myxococcaceae</taxon>
        <taxon>Myxococcus</taxon>
    </lineage>
</organism>
<sequence length="159" mass="17762">MPQLAAPPQPLRAPSFFLLDPAHDVERPLLRHGRPTLITFLRGTWCSSCQAFLERLSPLHTTLQARGVDLVGVVCQGRHWVKSWLALNALPFPLLVDEQRTVAKAYDVYKALGLDGIHIARPATFLVDAQGHIVWRYLGDDRADRPADASLLDALQLLR</sequence>
<dbReference type="PANTHER" id="PTHR42852:SF13">
    <property type="entry name" value="PROTEIN DIPZ"/>
    <property type="match status" value="1"/>
</dbReference>
<dbReference type="GO" id="GO:0016491">
    <property type="term" value="F:oxidoreductase activity"/>
    <property type="evidence" value="ECO:0007669"/>
    <property type="project" value="InterPro"/>
</dbReference>
<dbReference type="InterPro" id="IPR000866">
    <property type="entry name" value="AhpC/TSA"/>
</dbReference>
<dbReference type="InterPro" id="IPR050553">
    <property type="entry name" value="Thioredoxin_ResA/DsbE_sf"/>
</dbReference>
<dbReference type="Pfam" id="PF00578">
    <property type="entry name" value="AhpC-TSA"/>
    <property type="match status" value="1"/>
</dbReference>
<dbReference type="RefSeq" id="WP_141641675.1">
    <property type="nucleotide sequence ID" value="NZ_VIFM01000020.1"/>
</dbReference>
<protein>
    <submittedName>
        <fullName evidence="2">Peroxiredoxin family protein</fullName>
    </submittedName>
</protein>
<evidence type="ECO:0000313" key="3">
    <source>
        <dbReference type="Proteomes" id="UP000315369"/>
    </source>
</evidence>
<dbReference type="InterPro" id="IPR013766">
    <property type="entry name" value="Thioredoxin_domain"/>
</dbReference>
<comment type="caution">
    <text evidence="2">The sequence shown here is derived from an EMBL/GenBank/DDBJ whole genome shotgun (WGS) entry which is preliminary data.</text>
</comment>
<dbReference type="Proteomes" id="UP000315369">
    <property type="component" value="Unassembled WGS sequence"/>
</dbReference>
<reference evidence="2 3" key="1">
    <citation type="submission" date="2019-06" db="EMBL/GenBank/DDBJ databases">
        <authorList>
            <person name="Livingstone P."/>
            <person name="Whitworth D."/>
        </authorList>
    </citation>
    <scope>NUCLEOTIDE SEQUENCE [LARGE SCALE GENOMIC DNA]</scope>
    <source>
        <strain evidence="2 3">AM401</strain>
    </source>
</reference>
<evidence type="ECO:0000259" key="1">
    <source>
        <dbReference type="PROSITE" id="PS51352"/>
    </source>
</evidence>
<dbReference type="EMBL" id="VIFM01000020">
    <property type="protein sequence ID" value="TQF16607.1"/>
    <property type="molecule type" value="Genomic_DNA"/>
</dbReference>
<accession>A0A540X5T1</accession>
<dbReference type="AlphaFoldDB" id="A0A540X5T1"/>
<dbReference type="PROSITE" id="PS51352">
    <property type="entry name" value="THIOREDOXIN_2"/>
    <property type="match status" value="1"/>
</dbReference>
<dbReference type="PANTHER" id="PTHR42852">
    <property type="entry name" value="THIOL:DISULFIDE INTERCHANGE PROTEIN DSBE"/>
    <property type="match status" value="1"/>
</dbReference>
<dbReference type="Gene3D" id="3.40.30.10">
    <property type="entry name" value="Glutaredoxin"/>
    <property type="match status" value="1"/>
</dbReference>
<proteinExistence type="predicted"/>
<dbReference type="GO" id="GO:0016209">
    <property type="term" value="F:antioxidant activity"/>
    <property type="evidence" value="ECO:0007669"/>
    <property type="project" value="InterPro"/>
</dbReference>
<dbReference type="InterPro" id="IPR036249">
    <property type="entry name" value="Thioredoxin-like_sf"/>
</dbReference>
<name>A0A540X5T1_9BACT</name>
<evidence type="ECO:0000313" key="2">
    <source>
        <dbReference type="EMBL" id="TQF16607.1"/>
    </source>
</evidence>
<dbReference type="OrthoDB" id="9809746at2"/>
<feature type="domain" description="Thioredoxin" evidence="1">
    <location>
        <begin position="7"/>
        <end position="159"/>
    </location>
</feature>
<keyword evidence="3" id="KW-1185">Reference proteome</keyword>
<dbReference type="SUPFAM" id="SSF52833">
    <property type="entry name" value="Thioredoxin-like"/>
    <property type="match status" value="1"/>
</dbReference>
<gene>
    <name evidence="2" type="ORF">FJV41_07215</name>
</gene>